<gene>
    <name evidence="2" type="ORF">GCM10009747_17260</name>
</gene>
<reference evidence="2 3" key="1">
    <citation type="journal article" date="2019" name="Int. J. Syst. Evol. Microbiol.">
        <title>The Global Catalogue of Microorganisms (GCM) 10K type strain sequencing project: providing services to taxonomists for standard genome sequencing and annotation.</title>
        <authorList>
            <consortium name="The Broad Institute Genomics Platform"/>
            <consortium name="The Broad Institute Genome Sequencing Center for Infectious Disease"/>
            <person name="Wu L."/>
            <person name="Ma J."/>
        </authorList>
    </citation>
    <scope>NUCLEOTIDE SEQUENCE [LARGE SCALE GENOMIC DNA]</scope>
    <source>
        <strain evidence="2 3">JCM 14319</strain>
    </source>
</reference>
<proteinExistence type="predicted"/>
<name>A0ABN2KKQ7_9MICO</name>
<evidence type="ECO:0000313" key="2">
    <source>
        <dbReference type="EMBL" id="GAA1758940.1"/>
    </source>
</evidence>
<protein>
    <submittedName>
        <fullName evidence="2">Uncharacterized protein</fullName>
    </submittedName>
</protein>
<evidence type="ECO:0000313" key="3">
    <source>
        <dbReference type="Proteomes" id="UP001500506"/>
    </source>
</evidence>
<feature type="region of interest" description="Disordered" evidence="1">
    <location>
        <begin position="1"/>
        <end position="57"/>
    </location>
</feature>
<keyword evidence="3" id="KW-1185">Reference proteome</keyword>
<organism evidence="2 3">
    <name type="scientific">Agromyces humatus</name>
    <dbReference type="NCBI Taxonomy" id="279573"/>
    <lineage>
        <taxon>Bacteria</taxon>
        <taxon>Bacillati</taxon>
        <taxon>Actinomycetota</taxon>
        <taxon>Actinomycetes</taxon>
        <taxon>Micrococcales</taxon>
        <taxon>Microbacteriaceae</taxon>
        <taxon>Agromyces</taxon>
    </lineage>
</organism>
<evidence type="ECO:0000256" key="1">
    <source>
        <dbReference type="SAM" id="MobiDB-lite"/>
    </source>
</evidence>
<dbReference type="RefSeq" id="WP_232499386.1">
    <property type="nucleotide sequence ID" value="NZ_BAAANH010000003.1"/>
</dbReference>
<accession>A0ABN2KKQ7</accession>
<dbReference type="EMBL" id="BAAANH010000003">
    <property type="protein sequence ID" value="GAA1758940.1"/>
    <property type="molecule type" value="Genomic_DNA"/>
</dbReference>
<dbReference type="Proteomes" id="UP001500506">
    <property type="component" value="Unassembled WGS sequence"/>
</dbReference>
<comment type="caution">
    <text evidence="2">The sequence shown here is derived from an EMBL/GenBank/DDBJ whole genome shotgun (WGS) entry which is preliminary data.</text>
</comment>
<sequence>MTRRNRDEVEEGYEEMQRVEGEDVLPGPSRADEDGRNAARRAASGWGAPWVSSDDER</sequence>